<name>A0A1Z3HHP2_9CYAN</name>
<evidence type="ECO:0000313" key="1">
    <source>
        <dbReference type="EMBL" id="ASC69814.1"/>
    </source>
</evidence>
<dbReference type="Proteomes" id="UP000191901">
    <property type="component" value="Chromosome"/>
</dbReference>
<gene>
    <name evidence="1" type="primary">psbU_2</name>
    <name evidence="1" type="ORF">XM38_007430</name>
</gene>
<dbReference type="AlphaFoldDB" id="A0A1Z3HHP2"/>
<dbReference type="EMBL" id="CP021983">
    <property type="protein sequence ID" value="ASC69814.1"/>
    <property type="molecule type" value="Genomic_DNA"/>
</dbReference>
<accession>A0A1Z3HHP2</accession>
<dbReference type="PANTHER" id="PTHR21180:SF32">
    <property type="entry name" value="ENDONUCLEASE_EXONUCLEASE_PHOSPHATASE FAMILY DOMAIN-CONTAINING PROTEIN 1"/>
    <property type="match status" value="1"/>
</dbReference>
<keyword evidence="2" id="KW-1185">Reference proteome</keyword>
<proteinExistence type="predicted"/>
<sequence>MNLLLDLLRTIGQWLQGLLAEGQSPAWIGGASVDQPYQRFRSLAEVQRAAQRGTRIDVNQATLDDWLRLPTISIHQARVLVQLRQAGVPFYSLEDVAAALNLPLHALYPIAPILQFCYYNSERLESAPRLSLNQGTVAQFSQIPGCSMSLAGAIVRERQRGGSYRSHADFQQRLGISPGLMAHLLHYLRP</sequence>
<dbReference type="RefSeq" id="WP_088429107.1">
    <property type="nucleotide sequence ID" value="NZ_CP021983.2"/>
</dbReference>
<dbReference type="KEGG" id="hhg:XM38_007430"/>
<protein>
    <submittedName>
        <fullName evidence="1">Photosystem II 12 kDa extrinsic protein</fullName>
    </submittedName>
</protein>
<dbReference type="GO" id="GO:0015628">
    <property type="term" value="P:protein secretion by the type II secretion system"/>
    <property type="evidence" value="ECO:0007669"/>
    <property type="project" value="TreeGrafter"/>
</dbReference>
<dbReference type="InterPro" id="IPR010994">
    <property type="entry name" value="RuvA_2-like"/>
</dbReference>
<organism evidence="1 2">
    <name type="scientific">Halomicronema hongdechloris C2206</name>
    <dbReference type="NCBI Taxonomy" id="1641165"/>
    <lineage>
        <taxon>Bacteria</taxon>
        <taxon>Bacillati</taxon>
        <taxon>Cyanobacteriota</taxon>
        <taxon>Cyanophyceae</taxon>
        <taxon>Nodosilineales</taxon>
        <taxon>Nodosilineaceae</taxon>
        <taxon>Halomicronema</taxon>
    </lineage>
</organism>
<dbReference type="SUPFAM" id="SSF47781">
    <property type="entry name" value="RuvA domain 2-like"/>
    <property type="match status" value="2"/>
</dbReference>
<dbReference type="GO" id="GO:0015627">
    <property type="term" value="C:type II protein secretion system complex"/>
    <property type="evidence" value="ECO:0007669"/>
    <property type="project" value="TreeGrafter"/>
</dbReference>
<dbReference type="InterPro" id="IPR051675">
    <property type="entry name" value="Endo/Exo/Phosphatase_dom_1"/>
</dbReference>
<dbReference type="OrthoDB" id="510410at2"/>
<evidence type="ECO:0000313" key="2">
    <source>
        <dbReference type="Proteomes" id="UP000191901"/>
    </source>
</evidence>
<dbReference type="Gene3D" id="1.10.150.320">
    <property type="entry name" value="Photosystem II 12 kDa extrinsic protein"/>
    <property type="match status" value="2"/>
</dbReference>
<reference evidence="1 2" key="1">
    <citation type="journal article" date="2016" name="Biochim. Biophys. Acta">
        <title>Characterization of red-shifted phycobilisomes isolated from the chlorophyll f-containing cyanobacterium Halomicronema hongdechloris.</title>
        <authorList>
            <person name="Li Y."/>
            <person name="Lin Y."/>
            <person name="Garvey C.J."/>
            <person name="Birch D."/>
            <person name="Corkery R.W."/>
            <person name="Loughlin P.C."/>
            <person name="Scheer H."/>
            <person name="Willows R.D."/>
            <person name="Chen M."/>
        </authorList>
    </citation>
    <scope>NUCLEOTIDE SEQUENCE [LARGE SCALE GENOMIC DNA]</scope>
    <source>
        <strain evidence="1 2">C2206</strain>
    </source>
</reference>
<dbReference type="PANTHER" id="PTHR21180">
    <property type="entry name" value="ENDONUCLEASE/EXONUCLEASE/PHOSPHATASE FAMILY DOMAIN-CONTAINING PROTEIN 1"/>
    <property type="match status" value="1"/>
</dbReference>